<proteinExistence type="predicted"/>
<dbReference type="EMBL" id="APGJ01000006">
    <property type="protein sequence ID" value="EYD71801.1"/>
    <property type="molecule type" value="Genomic_DNA"/>
</dbReference>
<dbReference type="AlphaFoldDB" id="A0A017HBP3"/>
<organism evidence="1 2">
    <name type="scientific">Limimaricola hongkongensis DSM 17492</name>
    <dbReference type="NCBI Taxonomy" id="1122180"/>
    <lineage>
        <taxon>Bacteria</taxon>
        <taxon>Pseudomonadati</taxon>
        <taxon>Pseudomonadota</taxon>
        <taxon>Alphaproteobacteria</taxon>
        <taxon>Rhodobacterales</taxon>
        <taxon>Paracoccaceae</taxon>
        <taxon>Limimaricola</taxon>
    </lineage>
</organism>
<dbReference type="RefSeq" id="WP_017928645.1">
    <property type="nucleotide sequence ID" value="NZ_KB822998.1"/>
</dbReference>
<comment type="caution">
    <text evidence="1">The sequence shown here is derived from an EMBL/GenBank/DDBJ whole genome shotgun (WGS) entry which is preliminary data.</text>
</comment>
<dbReference type="STRING" id="1122180.Lokhon_01871"/>
<dbReference type="InterPro" id="IPR036626">
    <property type="entry name" value="GpW_sf"/>
</dbReference>
<reference evidence="1 2" key="1">
    <citation type="submission" date="2013-03" db="EMBL/GenBank/DDBJ databases">
        <authorList>
            <person name="Fiebig A."/>
            <person name="Goeker M."/>
            <person name="Klenk H.-P.P."/>
        </authorList>
    </citation>
    <scope>NUCLEOTIDE SEQUENCE [LARGE SCALE GENOMIC DNA]</scope>
    <source>
        <strain evidence="1 2">DSM 17492</strain>
    </source>
</reference>
<protein>
    <submittedName>
        <fullName evidence="1">Uncharacterized protein</fullName>
    </submittedName>
</protein>
<gene>
    <name evidence="1" type="ORF">Lokhon_01871</name>
</gene>
<dbReference type="Gene3D" id="3.30.1580.10">
    <property type="entry name" value="Head-to-tail joining protein W"/>
    <property type="match status" value="1"/>
</dbReference>
<dbReference type="GO" id="GO:0019058">
    <property type="term" value="P:viral life cycle"/>
    <property type="evidence" value="ECO:0007669"/>
    <property type="project" value="InterPro"/>
</dbReference>
<dbReference type="PATRIC" id="fig|1122180.6.peg.1856"/>
<dbReference type="eggNOG" id="ENOG50330VV">
    <property type="taxonomic scope" value="Bacteria"/>
</dbReference>
<evidence type="ECO:0000313" key="1">
    <source>
        <dbReference type="EMBL" id="EYD71801.1"/>
    </source>
</evidence>
<dbReference type="Proteomes" id="UP000025047">
    <property type="component" value="Unassembled WGS sequence"/>
</dbReference>
<name>A0A017HBP3_9RHOB</name>
<dbReference type="OrthoDB" id="7874217at2"/>
<sequence>MATDYCAELADLKRVRRELITGQAVSETRFGEDMVKFTRADMNRLDQLIAEADTQCTIQSGGKPKRRRYAMGARFRPY</sequence>
<accession>A0A017HBP3</accession>
<dbReference type="InterPro" id="IPR004174">
    <property type="entry name" value="GpW"/>
</dbReference>
<evidence type="ECO:0000313" key="2">
    <source>
        <dbReference type="Proteomes" id="UP000025047"/>
    </source>
</evidence>
<dbReference type="Pfam" id="PF02831">
    <property type="entry name" value="gpW"/>
    <property type="match status" value="1"/>
</dbReference>
<dbReference type="HOGENOM" id="CLU_192286_0_0_5"/>
<keyword evidence="2" id="KW-1185">Reference proteome</keyword>